<organism evidence="7 8">
    <name type="scientific">Spirobacillus cienkowskii</name>
    <dbReference type="NCBI Taxonomy" id="495820"/>
    <lineage>
        <taxon>Bacteria</taxon>
        <taxon>Pseudomonadati</taxon>
        <taxon>Bdellovibrionota</taxon>
        <taxon>Oligoflexia</taxon>
        <taxon>Silvanigrellales</taxon>
        <taxon>Spirobacillus</taxon>
    </lineage>
</organism>
<dbReference type="GO" id="GO:0050577">
    <property type="term" value="F:GDP-L-fucose synthase activity"/>
    <property type="evidence" value="ECO:0007669"/>
    <property type="project" value="UniProtKB-UniRule"/>
</dbReference>
<dbReference type="UniPathway" id="UPA00128">
    <property type="reaction ID" value="UER00191"/>
</dbReference>
<dbReference type="CDD" id="cd05239">
    <property type="entry name" value="GDP_FS_SDR_e"/>
    <property type="match status" value="1"/>
</dbReference>
<dbReference type="GO" id="GO:0042351">
    <property type="term" value="P:'de novo' GDP-L-fucose biosynthetic process"/>
    <property type="evidence" value="ECO:0007669"/>
    <property type="project" value="UniProtKB-UniRule"/>
</dbReference>
<keyword evidence="2 5" id="KW-0521">NADP</keyword>
<dbReference type="InterPro" id="IPR001509">
    <property type="entry name" value="Epimerase_deHydtase"/>
</dbReference>
<feature type="binding site" evidence="5">
    <location>
        <position position="188"/>
    </location>
    <ligand>
        <name>substrate</name>
    </ligand>
</feature>
<feature type="binding site" evidence="5">
    <location>
        <position position="210"/>
    </location>
    <ligand>
        <name>substrate</name>
    </ligand>
</feature>
<dbReference type="EC" id="1.1.1.271" evidence="5"/>
<dbReference type="Gene3D" id="3.90.25.10">
    <property type="entry name" value="UDP-galactose 4-epimerase, domain 1"/>
    <property type="match status" value="1"/>
</dbReference>
<evidence type="ECO:0000259" key="6">
    <source>
        <dbReference type="Pfam" id="PF01370"/>
    </source>
</evidence>
<proteinExistence type="inferred from homology"/>
<evidence type="ECO:0000256" key="2">
    <source>
        <dbReference type="ARBA" id="ARBA00022857"/>
    </source>
</evidence>
<keyword evidence="4 5" id="KW-0413">Isomerase</keyword>
<keyword evidence="5" id="KW-0511">Multifunctional enzyme</keyword>
<gene>
    <name evidence="5" type="primary">fcl</name>
    <name evidence="7" type="ORF">DCC88_11010</name>
</gene>
<dbReference type="PANTHER" id="PTHR43238:SF1">
    <property type="entry name" value="GDP-L-FUCOSE SYNTHASE"/>
    <property type="match status" value="1"/>
</dbReference>
<feature type="binding site" evidence="5">
    <location>
        <position position="203"/>
    </location>
    <ligand>
        <name>substrate</name>
    </ligand>
</feature>
<feature type="binding site" evidence="5">
    <location>
        <begin position="164"/>
        <end position="167"/>
    </location>
    <ligand>
        <name>NADP(+)</name>
        <dbReference type="ChEBI" id="CHEBI:58349"/>
    </ligand>
</feature>
<dbReference type="InterPro" id="IPR036291">
    <property type="entry name" value="NAD(P)-bd_dom_sf"/>
</dbReference>
<feature type="site" description="Important for catalytic activity" evidence="5">
    <location>
        <position position="108"/>
    </location>
</feature>
<dbReference type="GO" id="GO:0070401">
    <property type="term" value="F:NADP+ binding"/>
    <property type="evidence" value="ECO:0007669"/>
    <property type="project" value="UniProtKB-UniRule"/>
</dbReference>
<dbReference type="Gene3D" id="3.40.50.720">
    <property type="entry name" value="NAD(P)-binding Rossmann-like Domain"/>
    <property type="match status" value="1"/>
</dbReference>
<feature type="domain" description="NAD-dependent epimerase/dehydratase" evidence="6">
    <location>
        <begin position="7"/>
        <end position="228"/>
    </location>
</feature>
<evidence type="ECO:0000256" key="5">
    <source>
        <dbReference type="HAMAP-Rule" id="MF_00956"/>
    </source>
</evidence>
<protein>
    <recommendedName>
        <fullName evidence="5">GDP-L-fucose synthase</fullName>
        <ecNumber evidence="5">1.1.1.271</ecNumber>
    </recommendedName>
    <alternativeName>
        <fullName evidence="5">GDP-4-keto-6-deoxy-D-mannose-3,5-epimerase-4-reductase</fullName>
    </alternativeName>
</protein>
<name>A0A369KRF1_9BACT</name>
<evidence type="ECO:0000256" key="1">
    <source>
        <dbReference type="ARBA" id="ARBA00005959"/>
    </source>
</evidence>
<dbReference type="GO" id="GO:0016853">
    <property type="term" value="F:isomerase activity"/>
    <property type="evidence" value="ECO:0007669"/>
    <property type="project" value="UniProtKB-KW"/>
</dbReference>
<dbReference type="Proteomes" id="UP000253934">
    <property type="component" value="Unassembled WGS sequence"/>
</dbReference>
<feature type="active site" description="Proton donor/acceptor" evidence="5">
    <location>
        <position position="137"/>
    </location>
</feature>
<sequence>MTKQDKIFIAGHNGMAGSAILNCFKQNGYENIITRSRNELDLMNARDVDNFFATKKIDVVILAAAKVGGIWANSNYPAEFIYNNLQIQNNVIWAAHKYDVHRLVFLGSSCIYPKECKQPIKEEYILTGALEYTNKAYAIAKIAGIELINSLRKQFKRDYFCVMPTNLFGEKDNYHPENSHVIASLIKKFCEAKSNNSSEVIVWGDGSPLREFMHSEQLADAILFLTSKISYHDFEESDLGKNNISHINAGSGIEISIKKLAYLIAEIVGFKGNIIFDVTKPNGTLRKIMDNSVIKNFGWNNSNNFKELLTKTICSFRESVN</sequence>
<dbReference type="Pfam" id="PF01370">
    <property type="entry name" value="Epimerase"/>
    <property type="match status" value="1"/>
</dbReference>
<dbReference type="EMBL" id="QOVW01000092">
    <property type="protein sequence ID" value="RDB35285.1"/>
    <property type="molecule type" value="Genomic_DNA"/>
</dbReference>
<comment type="caution">
    <text evidence="5">Lacks conserved residue(s) required for the propagation of feature annotation.</text>
</comment>
<keyword evidence="8" id="KW-1185">Reference proteome</keyword>
<feature type="binding site" evidence="5">
    <location>
        <position position="180"/>
    </location>
    <ligand>
        <name>NADP(+)</name>
        <dbReference type="ChEBI" id="CHEBI:58349"/>
    </ligand>
</feature>
<feature type="binding site" evidence="5">
    <location>
        <position position="141"/>
    </location>
    <ligand>
        <name>NADP(+)</name>
        <dbReference type="ChEBI" id="CHEBI:58349"/>
    </ligand>
</feature>
<feature type="binding site" evidence="5">
    <location>
        <begin position="106"/>
        <end position="109"/>
    </location>
    <ligand>
        <name>NADP(+)</name>
        <dbReference type="ChEBI" id="CHEBI:58349"/>
    </ligand>
</feature>
<comment type="function">
    <text evidence="5">Catalyzes the two-step NADP-dependent conversion of GDP-4-dehydro-6-deoxy-D-mannose to GDP-fucose, involving an epimerase and a reductase reaction.</text>
</comment>
<dbReference type="HAMAP" id="MF_00956">
    <property type="entry name" value="GDP_fucose_synth"/>
    <property type="match status" value="1"/>
</dbReference>
<evidence type="ECO:0000256" key="4">
    <source>
        <dbReference type="ARBA" id="ARBA00023235"/>
    </source>
</evidence>
<comment type="pathway">
    <text evidence="5">Nucleotide-sugar biosynthesis; GDP-L-fucose biosynthesis via de novo pathway; GDP-L-fucose from GDP-alpha-D-mannose: step 2/2.</text>
</comment>
<dbReference type="AlphaFoldDB" id="A0A369KRF1"/>
<comment type="catalytic activity">
    <reaction evidence="5">
        <text>GDP-beta-L-fucose + NADP(+) = GDP-4-dehydro-alpha-D-rhamnose + NADPH + H(+)</text>
        <dbReference type="Rhea" id="RHEA:18885"/>
        <dbReference type="ChEBI" id="CHEBI:15378"/>
        <dbReference type="ChEBI" id="CHEBI:57273"/>
        <dbReference type="ChEBI" id="CHEBI:57783"/>
        <dbReference type="ChEBI" id="CHEBI:57964"/>
        <dbReference type="ChEBI" id="CHEBI:58349"/>
        <dbReference type="EC" id="1.1.1.271"/>
    </reaction>
</comment>
<comment type="similarity">
    <text evidence="1 5">Belongs to the NAD(P)-dependent epimerase/dehydratase family. Fucose synthase subfamily.</text>
</comment>
<keyword evidence="3 5" id="KW-0560">Oxidoreductase</keyword>
<dbReference type="SUPFAM" id="SSF51735">
    <property type="entry name" value="NAD(P)-binding Rossmann-fold domains"/>
    <property type="match status" value="1"/>
</dbReference>
<comment type="caution">
    <text evidence="7">The sequence shown here is derived from an EMBL/GenBank/DDBJ whole genome shotgun (WGS) entry which is preliminary data.</text>
</comment>
<dbReference type="InterPro" id="IPR028614">
    <property type="entry name" value="GDP_fucose/colitose_synth"/>
</dbReference>
<accession>A0A369KRF1</accession>
<feature type="binding site" evidence="5">
    <location>
        <begin position="11"/>
        <end position="17"/>
    </location>
    <ligand>
        <name>NADP(+)</name>
        <dbReference type="ChEBI" id="CHEBI:58349"/>
    </ligand>
</feature>
<evidence type="ECO:0000313" key="8">
    <source>
        <dbReference type="Proteomes" id="UP000253934"/>
    </source>
</evidence>
<feature type="site" description="Important for catalytic activity" evidence="5">
    <location>
        <position position="110"/>
    </location>
</feature>
<evidence type="ECO:0000256" key="3">
    <source>
        <dbReference type="ARBA" id="ARBA00023002"/>
    </source>
</evidence>
<dbReference type="PANTHER" id="PTHR43238">
    <property type="entry name" value="GDP-L-FUCOSE SYNTHASE"/>
    <property type="match status" value="1"/>
</dbReference>
<evidence type="ECO:0000313" key="7">
    <source>
        <dbReference type="EMBL" id="RDB35285.1"/>
    </source>
</evidence>
<reference evidence="7" key="1">
    <citation type="submission" date="2018-04" db="EMBL/GenBank/DDBJ databases">
        <title>Draft genome sequence of the Candidatus Spirobacillus cienkowskii, a pathogen of freshwater Daphnia species, reconstructed from hemolymph metagenomic reads.</title>
        <authorList>
            <person name="Bresciani L."/>
            <person name="Lemos L.N."/>
            <person name="Wale N."/>
            <person name="Lin J.Y."/>
            <person name="Fernandes G.R."/>
            <person name="Duffy M.A."/>
            <person name="Rodrigues J.M."/>
        </authorList>
    </citation>
    <scope>NUCLEOTIDE SEQUENCE [LARGE SCALE GENOMIC DNA]</scope>
    <source>
        <strain evidence="7">Binning01</strain>
    </source>
</reference>